<evidence type="ECO:0000313" key="2">
    <source>
        <dbReference type="EMBL" id="MFC7203564.1"/>
    </source>
</evidence>
<comment type="caution">
    <text evidence="2">The sequence shown here is derived from an EMBL/GenBank/DDBJ whole genome shotgun (WGS) entry which is preliminary data.</text>
</comment>
<protein>
    <submittedName>
        <fullName evidence="2">Rubrerythrin-like domain-containing protein</fullName>
    </submittedName>
</protein>
<name>A0ABD5ZEK2_9EURY</name>
<keyword evidence="3" id="KW-1185">Reference proteome</keyword>
<gene>
    <name evidence="2" type="ORF">ACFQJC_08565</name>
</gene>
<dbReference type="RefSeq" id="WP_390222903.1">
    <property type="nucleotide sequence ID" value="NZ_JBHTAA010000005.1"/>
</dbReference>
<dbReference type="Pfam" id="PF23455">
    <property type="entry name" value="DUF7129"/>
    <property type="match status" value="1"/>
</dbReference>
<sequence>MVIHNSTIDRYSASEGYFECRTCGTRVVSSTHVASCEQCGGSVRNIAVARE</sequence>
<dbReference type="Proteomes" id="UP001596481">
    <property type="component" value="Unassembled WGS sequence"/>
</dbReference>
<dbReference type="AlphaFoldDB" id="A0ABD5ZEK2"/>
<evidence type="ECO:0000259" key="1">
    <source>
        <dbReference type="Pfam" id="PF23455"/>
    </source>
</evidence>
<dbReference type="NCBIfam" id="NF033497">
    <property type="entry name" value="rubre_like_arch"/>
    <property type="match status" value="1"/>
</dbReference>
<accession>A0ABD5ZEK2</accession>
<proteinExistence type="predicted"/>
<reference evidence="2 3" key="1">
    <citation type="journal article" date="2019" name="Int. J. Syst. Evol. Microbiol.">
        <title>The Global Catalogue of Microorganisms (GCM) 10K type strain sequencing project: providing services to taxonomists for standard genome sequencing and annotation.</title>
        <authorList>
            <consortium name="The Broad Institute Genomics Platform"/>
            <consortium name="The Broad Institute Genome Sequencing Center for Infectious Disease"/>
            <person name="Wu L."/>
            <person name="Ma J."/>
        </authorList>
    </citation>
    <scope>NUCLEOTIDE SEQUENCE [LARGE SCALE GENOMIC DNA]</scope>
    <source>
        <strain evidence="2 3">DSM 29988</strain>
    </source>
</reference>
<organism evidence="2 3">
    <name type="scientific">Haloferax namakaokahaiae</name>
    <dbReference type="NCBI Taxonomy" id="1748331"/>
    <lineage>
        <taxon>Archaea</taxon>
        <taxon>Methanobacteriati</taxon>
        <taxon>Methanobacteriota</taxon>
        <taxon>Stenosarchaea group</taxon>
        <taxon>Halobacteria</taxon>
        <taxon>Halobacteriales</taxon>
        <taxon>Haloferacaceae</taxon>
        <taxon>Haloferax</taxon>
    </lineage>
</organism>
<feature type="domain" description="DUF7129" evidence="1">
    <location>
        <begin position="8"/>
        <end position="51"/>
    </location>
</feature>
<dbReference type="InterPro" id="IPR055553">
    <property type="entry name" value="DUF7129"/>
</dbReference>
<evidence type="ECO:0000313" key="3">
    <source>
        <dbReference type="Proteomes" id="UP001596481"/>
    </source>
</evidence>
<dbReference type="EMBL" id="JBHTAA010000005">
    <property type="protein sequence ID" value="MFC7203564.1"/>
    <property type="molecule type" value="Genomic_DNA"/>
</dbReference>